<dbReference type="Proteomes" id="UP000811844">
    <property type="component" value="Unassembled WGS sequence"/>
</dbReference>
<evidence type="ECO:0000256" key="1">
    <source>
        <dbReference type="ARBA" id="ARBA00004651"/>
    </source>
</evidence>
<evidence type="ECO:0000256" key="5">
    <source>
        <dbReference type="ARBA" id="ARBA00022989"/>
    </source>
</evidence>
<dbReference type="PANTHER" id="PTHR30250">
    <property type="entry name" value="PST FAMILY PREDICTED COLANIC ACID TRANSPORTER"/>
    <property type="match status" value="1"/>
</dbReference>
<dbReference type="InterPro" id="IPR050833">
    <property type="entry name" value="Poly_Biosynth_Transport"/>
</dbReference>
<reference evidence="8 9" key="1">
    <citation type="submission" date="2020-02" db="EMBL/GenBank/DDBJ databases">
        <title>Shewanella WXL01 sp. nov., a marine bacterium isolated from green algae in Luhuitou Fringing Reef (Northern South China Sea).</title>
        <authorList>
            <person name="Wang X."/>
        </authorList>
    </citation>
    <scope>NUCLEOTIDE SEQUENCE [LARGE SCALE GENOMIC DNA]</scope>
    <source>
        <strain evidence="8 9">MCCC 1A01895</strain>
    </source>
</reference>
<comment type="similarity">
    <text evidence="2">Belongs to the polysaccharide synthase family.</text>
</comment>
<proteinExistence type="inferred from homology"/>
<feature type="transmembrane region" description="Helical" evidence="7">
    <location>
        <begin position="44"/>
        <end position="68"/>
    </location>
</feature>
<evidence type="ECO:0000256" key="7">
    <source>
        <dbReference type="SAM" id="Phobius"/>
    </source>
</evidence>
<dbReference type="Pfam" id="PF13440">
    <property type="entry name" value="Polysacc_synt_3"/>
    <property type="match status" value="1"/>
</dbReference>
<protein>
    <submittedName>
        <fullName evidence="8">Oligosaccharide flippase family protein</fullName>
    </submittedName>
</protein>
<evidence type="ECO:0000256" key="4">
    <source>
        <dbReference type="ARBA" id="ARBA00022692"/>
    </source>
</evidence>
<feature type="transmembrane region" description="Helical" evidence="7">
    <location>
        <begin position="370"/>
        <end position="388"/>
    </location>
</feature>
<organism evidence="8 9">
    <name type="scientific">Shewanella intestini</name>
    <dbReference type="NCBI Taxonomy" id="2017544"/>
    <lineage>
        <taxon>Bacteria</taxon>
        <taxon>Pseudomonadati</taxon>
        <taxon>Pseudomonadota</taxon>
        <taxon>Gammaproteobacteria</taxon>
        <taxon>Alteromonadales</taxon>
        <taxon>Shewanellaceae</taxon>
        <taxon>Shewanella</taxon>
    </lineage>
</organism>
<sequence length="433" mass="48231">MLLTRLHHMLKAIHQGFSAIGRSMLWLGSAQFSGRIVRLISSILLARLLTPEIFGQVAIILTMFELICTGTRRITSAALIRMEQEQFNAYLPSANMINFISCIIAMGLMLLMAKVLSWHYQTDVFTLPIVVMSTSFLILPWGMQYATLHLRNNQMRIVGRANLWQTIIDGLLTALLALLGFGIWAIILPKVLVIFVWLAIHRYHNPLPAPTLQQPVSLTKVTYLLRFGFPVICSDITIALRQHIDYLLIGYFMGVEALGLYFFAYNISLGVSLGIISSFGTVFYSHICHDEQANQRSKFINSTAAIMTVTVPVIAIQTLFAPWYVPLVYGEQWLNTDAVALFTFLCLSGLTRPLAEAASQLLLANGLSKLNLQFNITLTLILGLVIAVSSQISLIAIAQGVMACCLIFMPLFCFLSYQKVYKSARPISVGETL</sequence>
<dbReference type="PANTHER" id="PTHR30250:SF10">
    <property type="entry name" value="LIPOPOLYSACCHARIDE BIOSYNTHESIS PROTEIN WZXC"/>
    <property type="match status" value="1"/>
</dbReference>
<feature type="transmembrane region" description="Helical" evidence="7">
    <location>
        <begin position="167"/>
        <end position="200"/>
    </location>
</feature>
<gene>
    <name evidence="8" type="ORF">G3R48_02275</name>
</gene>
<keyword evidence="4 7" id="KW-0812">Transmembrane</keyword>
<name>A0ABS5HYG5_9GAMM</name>
<evidence type="ECO:0000256" key="2">
    <source>
        <dbReference type="ARBA" id="ARBA00007430"/>
    </source>
</evidence>
<dbReference type="RefSeq" id="WP_153660712.1">
    <property type="nucleotide sequence ID" value="NZ_JAAIKR010000001.1"/>
</dbReference>
<dbReference type="EMBL" id="JAAIKR010000001">
    <property type="protein sequence ID" value="MBR9726818.1"/>
    <property type="molecule type" value="Genomic_DNA"/>
</dbReference>
<feature type="transmembrane region" description="Helical" evidence="7">
    <location>
        <begin position="394"/>
        <end position="417"/>
    </location>
</feature>
<keyword evidence="3" id="KW-1003">Cell membrane</keyword>
<evidence type="ECO:0000256" key="3">
    <source>
        <dbReference type="ARBA" id="ARBA00022475"/>
    </source>
</evidence>
<evidence type="ECO:0000313" key="9">
    <source>
        <dbReference type="Proteomes" id="UP000811844"/>
    </source>
</evidence>
<accession>A0ABS5HYG5</accession>
<evidence type="ECO:0000256" key="6">
    <source>
        <dbReference type="ARBA" id="ARBA00023136"/>
    </source>
</evidence>
<keyword evidence="5 7" id="KW-1133">Transmembrane helix</keyword>
<comment type="caution">
    <text evidence="8">The sequence shown here is derived from an EMBL/GenBank/DDBJ whole genome shotgun (WGS) entry which is preliminary data.</text>
</comment>
<feature type="transmembrane region" description="Helical" evidence="7">
    <location>
        <begin position="89"/>
        <end position="113"/>
    </location>
</feature>
<feature type="transmembrane region" description="Helical" evidence="7">
    <location>
        <begin position="125"/>
        <end position="146"/>
    </location>
</feature>
<feature type="transmembrane region" description="Helical" evidence="7">
    <location>
        <begin position="299"/>
        <end position="320"/>
    </location>
</feature>
<comment type="subcellular location">
    <subcellularLocation>
        <location evidence="1">Cell membrane</location>
        <topology evidence="1">Multi-pass membrane protein</topology>
    </subcellularLocation>
</comment>
<evidence type="ECO:0000313" key="8">
    <source>
        <dbReference type="EMBL" id="MBR9726818.1"/>
    </source>
</evidence>
<keyword evidence="9" id="KW-1185">Reference proteome</keyword>
<keyword evidence="6 7" id="KW-0472">Membrane</keyword>